<dbReference type="Proteomes" id="UP000774935">
    <property type="component" value="Unassembled WGS sequence"/>
</dbReference>
<accession>A0ABS6X7K9</accession>
<organism evidence="1 2">
    <name type="scientific">Pontibacter populi</name>
    <dbReference type="NCBI Taxonomy" id="890055"/>
    <lineage>
        <taxon>Bacteria</taxon>
        <taxon>Pseudomonadati</taxon>
        <taxon>Bacteroidota</taxon>
        <taxon>Cytophagia</taxon>
        <taxon>Cytophagales</taxon>
        <taxon>Hymenobacteraceae</taxon>
        <taxon>Pontibacter</taxon>
    </lineage>
</organism>
<sequence length="159" mass="18719">MIFNSLGLAPYESQYKQNSFFFTTDTGAIYEIYFTDGSSYFDDSVGFAPYSAMMGFRPTQEDQERKFDPRVAVTVARHIFEFLEDERNTLIFVCDPHDERQTQRGRLFNLWFLRFGFSEFFKKIDLGNNDVVLSFMFRHSSPFNEEIEGALPDVRRKCD</sequence>
<evidence type="ECO:0000313" key="1">
    <source>
        <dbReference type="EMBL" id="MBW3363988.1"/>
    </source>
</evidence>
<reference evidence="1 2" key="1">
    <citation type="submission" date="2021-07" db="EMBL/GenBank/DDBJ databases">
        <authorList>
            <person name="Kim M.K."/>
        </authorList>
    </citation>
    <scope>NUCLEOTIDE SEQUENCE [LARGE SCALE GENOMIC DNA]</scope>
    <source>
        <strain evidence="1 2">HLY7-15</strain>
    </source>
</reference>
<comment type="caution">
    <text evidence="1">The sequence shown here is derived from an EMBL/GenBank/DDBJ whole genome shotgun (WGS) entry which is preliminary data.</text>
</comment>
<gene>
    <name evidence="1" type="ORF">KYK27_02955</name>
</gene>
<dbReference type="RefSeq" id="WP_199108557.1">
    <property type="nucleotide sequence ID" value="NZ_JAHWXQ010000001.1"/>
</dbReference>
<evidence type="ECO:0008006" key="3">
    <source>
        <dbReference type="Google" id="ProtNLM"/>
    </source>
</evidence>
<name>A0ABS6X7K9_9BACT</name>
<dbReference type="InterPro" id="IPR046167">
    <property type="entry name" value="DUF6169"/>
</dbReference>
<evidence type="ECO:0000313" key="2">
    <source>
        <dbReference type="Proteomes" id="UP000774935"/>
    </source>
</evidence>
<dbReference type="EMBL" id="JAHWXQ010000001">
    <property type="protein sequence ID" value="MBW3363988.1"/>
    <property type="molecule type" value="Genomic_DNA"/>
</dbReference>
<keyword evidence="2" id="KW-1185">Reference proteome</keyword>
<protein>
    <recommendedName>
        <fullName evidence="3">GNAT family N-acetyltransferase</fullName>
    </recommendedName>
</protein>
<proteinExistence type="predicted"/>
<dbReference type="Pfam" id="PF19666">
    <property type="entry name" value="DUF6169"/>
    <property type="match status" value="1"/>
</dbReference>